<dbReference type="PANTHER" id="PTHR43280:SF2">
    <property type="entry name" value="HTH-TYPE TRANSCRIPTIONAL REGULATOR EXSA"/>
    <property type="match status" value="1"/>
</dbReference>
<dbReference type="InterPro" id="IPR018060">
    <property type="entry name" value="HTH_AraC"/>
</dbReference>
<dbReference type="PROSITE" id="PS01124">
    <property type="entry name" value="HTH_ARAC_FAMILY_2"/>
    <property type="match status" value="1"/>
</dbReference>
<accession>A0ABT2USH1</accession>
<dbReference type="Gene3D" id="1.10.10.60">
    <property type="entry name" value="Homeodomain-like"/>
    <property type="match status" value="2"/>
</dbReference>
<keyword evidence="2" id="KW-0238">DNA-binding</keyword>
<dbReference type="SUPFAM" id="SSF51215">
    <property type="entry name" value="Regulatory protein AraC"/>
    <property type="match status" value="1"/>
</dbReference>
<evidence type="ECO:0000256" key="1">
    <source>
        <dbReference type="ARBA" id="ARBA00023015"/>
    </source>
</evidence>
<dbReference type="SUPFAM" id="SSF53807">
    <property type="entry name" value="Helical backbone' metal receptor"/>
    <property type="match status" value="1"/>
</dbReference>
<dbReference type="InterPro" id="IPR009057">
    <property type="entry name" value="Homeodomain-like_sf"/>
</dbReference>
<dbReference type="PANTHER" id="PTHR43280">
    <property type="entry name" value="ARAC-FAMILY TRANSCRIPTIONAL REGULATOR"/>
    <property type="match status" value="1"/>
</dbReference>
<evidence type="ECO:0000259" key="4">
    <source>
        <dbReference type="PROSITE" id="PS01124"/>
    </source>
</evidence>
<evidence type="ECO:0000313" key="7">
    <source>
        <dbReference type="Proteomes" id="UP001652445"/>
    </source>
</evidence>
<dbReference type="PROSITE" id="PS50983">
    <property type="entry name" value="FE_B12_PBP"/>
    <property type="match status" value="1"/>
</dbReference>
<dbReference type="SUPFAM" id="SSF46689">
    <property type="entry name" value="Homeodomain-like"/>
    <property type="match status" value="2"/>
</dbReference>
<keyword evidence="1" id="KW-0805">Transcription regulation</keyword>
<dbReference type="Pfam" id="PF12833">
    <property type="entry name" value="HTH_18"/>
    <property type="match status" value="1"/>
</dbReference>
<name>A0ABT2USH1_9BACL</name>
<evidence type="ECO:0000313" key="6">
    <source>
        <dbReference type="EMBL" id="MCU6797623.1"/>
    </source>
</evidence>
<evidence type="ECO:0000259" key="5">
    <source>
        <dbReference type="PROSITE" id="PS50983"/>
    </source>
</evidence>
<dbReference type="SMART" id="SM00342">
    <property type="entry name" value="HTH_ARAC"/>
    <property type="match status" value="1"/>
</dbReference>
<evidence type="ECO:0000256" key="2">
    <source>
        <dbReference type="ARBA" id="ARBA00023125"/>
    </source>
</evidence>
<protein>
    <submittedName>
        <fullName evidence="6">Helix-turn-helix domain-containing protein</fullName>
    </submittedName>
</protein>
<dbReference type="Proteomes" id="UP001652445">
    <property type="component" value="Unassembled WGS sequence"/>
</dbReference>
<evidence type="ECO:0000256" key="3">
    <source>
        <dbReference type="ARBA" id="ARBA00023163"/>
    </source>
</evidence>
<keyword evidence="3" id="KW-0804">Transcription</keyword>
<comment type="caution">
    <text evidence="6">The sequence shown here is derived from an EMBL/GenBank/DDBJ whole genome shotgun (WGS) entry which is preliminary data.</text>
</comment>
<reference evidence="6 7" key="1">
    <citation type="submission" date="2022-09" db="EMBL/GenBank/DDBJ databases">
        <authorList>
            <person name="Han X.L."/>
            <person name="Wang Q."/>
            <person name="Lu T."/>
        </authorList>
    </citation>
    <scope>NUCLEOTIDE SEQUENCE [LARGE SCALE GENOMIC DNA]</scope>
    <source>
        <strain evidence="6 7">WQ 127069</strain>
    </source>
</reference>
<dbReference type="InterPro" id="IPR037923">
    <property type="entry name" value="HTH-like"/>
</dbReference>
<dbReference type="RefSeq" id="WP_262688376.1">
    <property type="nucleotide sequence ID" value="NZ_JAOQIO010000123.1"/>
</dbReference>
<gene>
    <name evidence="6" type="ORF">OB236_36410</name>
</gene>
<dbReference type="InterPro" id="IPR003313">
    <property type="entry name" value="AraC-bd"/>
</dbReference>
<sequence>MTNKPSSPTPHSVCFLTSIRSRRHHKRYKLQYSHFPVSMLCLITQGKGTVLIDQKRYEFEPQQLYYLTPGMNIELSVESENLAYYSLELEHYVGSQATASAAGSHKMLNLHGTDTPLFPLGLIPIRKSNTLLHKVQQLYEDSLQPNDPFKHHLQFQELLLTIIEHSTEQQPTEFPAAQGIEQALAYMQTHLDEQLEMKTLSKMAGLTASSFSRLFKKTVGETPVAYLSRLRMDNAKELLGQQDCRIKEVSKAVGYEDEFYFSRVFHRTVGVSPTLYMKRNRMRIAVASCTRFHDNLLSLGIEPVASINCCRYPGMSDAEYEHLLAAQWEELARAQPDLIIGDRYHQGFHHQFNKLAASSILLTSPDWLVNYRKLSSMLGRHQEAEATLNQLALRVTSARRMLHHSMENKTVSVMQVTHACVRIHGTVNHPLNELIYHDLGLKPGRNVPLNSLSLEVQPEWLPPLEADYVFVLQKNVRAGSEAIYERMRRTHAWNSIQAVQSNQVRPIPQWVRMSWTPNGRAAIIDEILSITGTEHTSS</sequence>
<proteinExistence type="predicted"/>
<organism evidence="6 7">
    <name type="scientific">Paenibacillus baimaensis</name>
    <dbReference type="NCBI Taxonomy" id="2982185"/>
    <lineage>
        <taxon>Bacteria</taxon>
        <taxon>Bacillati</taxon>
        <taxon>Bacillota</taxon>
        <taxon>Bacilli</taxon>
        <taxon>Bacillales</taxon>
        <taxon>Paenibacillaceae</taxon>
        <taxon>Paenibacillus</taxon>
    </lineage>
</organism>
<dbReference type="Pfam" id="PF01497">
    <property type="entry name" value="Peripla_BP_2"/>
    <property type="match status" value="1"/>
</dbReference>
<keyword evidence="7" id="KW-1185">Reference proteome</keyword>
<feature type="domain" description="HTH araC/xylS-type" evidence="4">
    <location>
        <begin position="181"/>
        <end position="279"/>
    </location>
</feature>
<dbReference type="Pfam" id="PF02311">
    <property type="entry name" value="AraC_binding"/>
    <property type="match status" value="1"/>
</dbReference>
<dbReference type="Gene3D" id="3.40.50.1980">
    <property type="entry name" value="Nitrogenase molybdenum iron protein domain"/>
    <property type="match status" value="2"/>
</dbReference>
<dbReference type="InterPro" id="IPR002491">
    <property type="entry name" value="ABC_transptr_periplasmic_BD"/>
</dbReference>
<feature type="domain" description="Fe/B12 periplasmic-binding" evidence="5">
    <location>
        <begin position="284"/>
        <end position="535"/>
    </location>
</feature>
<dbReference type="EMBL" id="JAOQIO010000123">
    <property type="protein sequence ID" value="MCU6797623.1"/>
    <property type="molecule type" value="Genomic_DNA"/>
</dbReference>